<accession>A0AAN9SZB0</accession>
<feature type="compositionally biased region" description="Low complexity" evidence="1">
    <location>
        <begin position="19"/>
        <end position="48"/>
    </location>
</feature>
<protein>
    <submittedName>
        <fullName evidence="2">Uncharacterized protein</fullName>
    </submittedName>
</protein>
<reference evidence="2 3" key="1">
    <citation type="submission" date="2024-01" db="EMBL/GenBank/DDBJ databases">
        <title>The genomes of 5 underutilized Papilionoideae crops provide insights into root nodulation and disease resistanc.</title>
        <authorList>
            <person name="Jiang F."/>
        </authorList>
    </citation>
    <scope>NUCLEOTIDE SEQUENCE [LARGE SCALE GENOMIC DNA]</scope>
    <source>
        <strain evidence="2">DUOXIRENSHENG_FW03</strain>
        <tissue evidence="2">Leaves</tissue>
    </source>
</reference>
<dbReference type="EMBL" id="JAYMYS010000003">
    <property type="protein sequence ID" value="KAK7401938.1"/>
    <property type="molecule type" value="Genomic_DNA"/>
</dbReference>
<feature type="region of interest" description="Disordered" evidence="1">
    <location>
        <begin position="19"/>
        <end position="195"/>
    </location>
</feature>
<evidence type="ECO:0000256" key="1">
    <source>
        <dbReference type="SAM" id="MobiDB-lite"/>
    </source>
</evidence>
<name>A0AAN9SZB0_PSOTE</name>
<organism evidence="2 3">
    <name type="scientific">Psophocarpus tetragonolobus</name>
    <name type="common">Winged bean</name>
    <name type="synonym">Dolichos tetragonolobus</name>
    <dbReference type="NCBI Taxonomy" id="3891"/>
    <lineage>
        <taxon>Eukaryota</taxon>
        <taxon>Viridiplantae</taxon>
        <taxon>Streptophyta</taxon>
        <taxon>Embryophyta</taxon>
        <taxon>Tracheophyta</taxon>
        <taxon>Spermatophyta</taxon>
        <taxon>Magnoliopsida</taxon>
        <taxon>eudicotyledons</taxon>
        <taxon>Gunneridae</taxon>
        <taxon>Pentapetalae</taxon>
        <taxon>rosids</taxon>
        <taxon>fabids</taxon>
        <taxon>Fabales</taxon>
        <taxon>Fabaceae</taxon>
        <taxon>Papilionoideae</taxon>
        <taxon>50 kb inversion clade</taxon>
        <taxon>NPAAA clade</taxon>
        <taxon>indigoferoid/millettioid clade</taxon>
        <taxon>Phaseoleae</taxon>
        <taxon>Psophocarpus</taxon>
    </lineage>
</organism>
<keyword evidence="3" id="KW-1185">Reference proteome</keyword>
<feature type="compositionally biased region" description="Pro residues" evidence="1">
    <location>
        <begin position="63"/>
        <end position="89"/>
    </location>
</feature>
<evidence type="ECO:0000313" key="2">
    <source>
        <dbReference type="EMBL" id="KAK7401938.1"/>
    </source>
</evidence>
<proteinExistence type="predicted"/>
<evidence type="ECO:0000313" key="3">
    <source>
        <dbReference type="Proteomes" id="UP001386955"/>
    </source>
</evidence>
<comment type="caution">
    <text evidence="2">The sequence shown here is derived from an EMBL/GenBank/DDBJ whole genome shotgun (WGS) entry which is preliminary data.</text>
</comment>
<gene>
    <name evidence="2" type="ORF">VNO78_13816</name>
</gene>
<sequence length="302" mass="33332">MAKNNKYASINFNHIYEKTTNNNTTNHKNPSLSSSSAYSSASYSAVSAPNKPHGRILVLTRPTPKPITSPTPTPTPTPTPQQQHPPPNPTTHTPPRSEPGSDAISLRPLGRTGAGSPLSPVPVPVPNLHKDLPSPQPKSNKFVPPHLRPGFVPREESPPPGPDSLRPNGRPKSGGGPHERMRRGGGSDAGIMGRRSRPNSSGWYVNIVACCSFYELVCRLRFIYPFVLCRGLSFPGRIISDRNTLGGTQIKVMRCVYGVLNEQHIDNGYEVEFFSKDEDKHILLERWVLYTNQCMYPLSLWN</sequence>
<dbReference type="AlphaFoldDB" id="A0AAN9SZB0"/>
<dbReference type="Proteomes" id="UP001386955">
    <property type="component" value="Unassembled WGS sequence"/>
</dbReference>